<dbReference type="Proteomes" id="UP000781932">
    <property type="component" value="Unassembled WGS sequence"/>
</dbReference>
<dbReference type="GeneID" id="62166665"/>
<proteinExistence type="predicted"/>
<dbReference type="EMBL" id="JAATWM020000043">
    <property type="protein sequence ID" value="KAF9871679.1"/>
    <property type="molecule type" value="Genomic_DNA"/>
</dbReference>
<reference evidence="1" key="1">
    <citation type="submission" date="2020-03" db="EMBL/GenBank/DDBJ databases">
        <authorList>
            <person name="He L."/>
        </authorList>
    </citation>
    <scope>NUCLEOTIDE SEQUENCE</scope>
    <source>
        <strain evidence="1">CkLH20</strain>
    </source>
</reference>
<protein>
    <submittedName>
        <fullName evidence="1">Uncharacterized protein</fullName>
    </submittedName>
</protein>
<gene>
    <name evidence="1" type="ORF">CkaCkLH20_10877</name>
</gene>
<dbReference type="RefSeq" id="XP_038741140.1">
    <property type="nucleotide sequence ID" value="XM_038893591.1"/>
</dbReference>
<reference evidence="1" key="2">
    <citation type="submission" date="2020-11" db="EMBL/GenBank/DDBJ databases">
        <title>Whole genome sequencing of Colletotrichum sp.</title>
        <authorList>
            <person name="Li H."/>
        </authorList>
    </citation>
    <scope>NUCLEOTIDE SEQUENCE</scope>
    <source>
        <strain evidence="1">CkLH20</strain>
    </source>
</reference>
<accession>A0A9P6LDG5</accession>
<evidence type="ECO:0000313" key="2">
    <source>
        <dbReference type="Proteomes" id="UP000781932"/>
    </source>
</evidence>
<dbReference type="OrthoDB" id="4802756at2759"/>
<name>A0A9P6LDG5_9PEZI</name>
<organism evidence="1 2">
    <name type="scientific">Colletotrichum karsti</name>
    <dbReference type="NCBI Taxonomy" id="1095194"/>
    <lineage>
        <taxon>Eukaryota</taxon>
        <taxon>Fungi</taxon>
        <taxon>Dikarya</taxon>
        <taxon>Ascomycota</taxon>
        <taxon>Pezizomycotina</taxon>
        <taxon>Sordariomycetes</taxon>
        <taxon>Hypocreomycetidae</taxon>
        <taxon>Glomerellales</taxon>
        <taxon>Glomerellaceae</taxon>
        <taxon>Colletotrichum</taxon>
        <taxon>Colletotrichum boninense species complex</taxon>
    </lineage>
</organism>
<sequence length="179" mass="20180">MITALPTSDSDIHLAASHFKYPWLNMTLSNLEAVCQRPEDSALYNCTVQFDFYDFNTEGVVDVNGAHCNATWQWDGITPDNGPDNDFPSNGAVCWSAASNAFMFKVVEFRSASNFMMSVSHLYRDTRYFNFPWDGRKAIVEIKIPDNHPSPPYAPYMPPVNQFEFIATATISKRTDGLS</sequence>
<dbReference type="AlphaFoldDB" id="A0A9P6LDG5"/>
<keyword evidence="2" id="KW-1185">Reference proteome</keyword>
<comment type="caution">
    <text evidence="1">The sequence shown here is derived from an EMBL/GenBank/DDBJ whole genome shotgun (WGS) entry which is preliminary data.</text>
</comment>
<evidence type="ECO:0000313" key="1">
    <source>
        <dbReference type="EMBL" id="KAF9871679.1"/>
    </source>
</evidence>